<evidence type="ECO:0000313" key="2">
    <source>
        <dbReference type="Proteomes" id="UP000694941"/>
    </source>
</evidence>
<reference evidence="3" key="1">
    <citation type="submission" date="2025-08" db="UniProtKB">
        <authorList>
            <consortium name="RefSeq"/>
        </authorList>
    </citation>
    <scope>IDENTIFICATION</scope>
    <source>
        <tissue evidence="3">Muscle</tissue>
    </source>
</reference>
<dbReference type="GeneID" id="111085368"/>
<feature type="transmembrane region" description="Helical" evidence="1">
    <location>
        <begin position="193"/>
        <end position="215"/>
    </location>
</feature>
<dbReference type="Pfam" id="PF01275">
    <property type="entry name" value="Myelin_PLP"/>
    <property type="match status" value="1"/>
</dbReference>
<dbReference type="Proteomes" id="UP000694941">
    <property type="component" value="Unplaced"/>
</dbReference>
<accession>A0ABM1S6T1</accession>
<gene>
    <name evidence="3" type="primary">LOC111085368</name>
</gene>
<organism evidence="2 3">
    <name type="scientific">Limulus polyphemus</name>
    <name type="common">Atlantic horseshoe crab</name>
    <dbReference type="NCBI Taxonomy" id="6850"/>
    <lineage>
        <taxon>Eukaryota</taxon>
        <taxon>Metazoa</taxon>
        <taxon>Ecdysozoa</taxon>
        <taxon>Arthropoda</taxon>
        <taxon>Chelicerata</taxon>
        <taxon>Merostomata</taxon>
        <taxon>Xiphosura</taxon>
        <taxon>Limulidae</taxon>
        <taxon>Limulus</taxon>
    </lineage>
</organism>
<feature type="transmembrane region" description="Helical" evidence="1">
    <location>
        <begin position="62"/>
        <end position="86"/>
    </location>
</feature>
<sequence>MCCKGCARCMLKIPFPSVIATVMCLSGSGIFLGSAYKGITLTLRMYEVVFQVKARGFIDLRLAFLSLSLLVAILGIILVIIGFLATGATRNKVYRGWKARMGGRVSCGVFLVTSYFVQIGWIVILACLTVILFVFRVSWGLCNNLNVTDAKKQCIDLTQFDFMFPNGTKYENLLICSEGKIKEFCKDYVEQAVVMYILATVACVLIIISLIHYGISLAANYTRIKNEKFADLQELQNLQDGRSIK</sequence>
<dbReference type="RefSeq" id="XP_022239336.1">
    <property type="nucleotide sequence ID" value="XM_022383628.1"/>
</dbReference>
<keyword evidence="2" id="KW-1185">Reference proteome</keyword>
<keyword evidence="1" id="KW-0472">Membrane</keyword>
<keyword evidence="1" id="KW-0812">Transmembrane</keyword>
<evidence type="ECO:0000256" key="1">
    <source>
        <dbReference type="SAM" id="Phobius"/>
    </source>
</evidence>
<keyword evidence="1" id="KW-1133">Transmembrane helix</keyword>
<feature type="transmembrane region" description="Helical" evidence="1">
    <location>
        <begin position="107"/>
        <end position="135"/>
    </location>
</feature>
<name>A0ABM1S6T1_LIMPO</name>
<feature type="transmembrane region" description="Helical" evidence="1">
    <location>
        <begin position="18"/>
        <end position="36"/>
    </location>
</feature>
<protein>
    <submittedName>
        <fullName evidence="3">Proteolipid protein DM beta-like</fullName>
    </submittedName>
</protein>
<dbReference type="InterPro" id="IPR001614">
    <property type="entry name" value="Myelin_PLP"/>
</dbReference>
<proteinExistence type="predicted"/>
<dbReference type="PANTHER" id="PTHR11683:SF12">
    <property type="entry name" value="M6, ISOFORM F"/>
    <property type="match status" value="1"/>
</dbReference>
<evidence type="ECO:0000313" key="3">
    <source>
        <dbReference type="RefSeq" id="XP_022239336.1"/>
    </source>
</evidence>
<dbReference type="PANTHER" id="PTHR11683">
    <property type="entry name" value="MYELIN PROTEOLIPID"/>
    <property type="match status" value="1"/>
</dbReference>